<evidence type="ECO:0000313" key="1">
    <source>
        <dbReference type="EMBL" id="KAJ9099582.1"/>
    </source>
</evidence>
<reference evidence="1" key="1">
    <citation type="submission" date="2023-04" db="EMBL/GenBank/DDBJ databases">
        <title>Draft Genome sequencing of Naganishia species isolated from polar environments using Oxford Nanopore Technology.</title>
        <authorList>
            <person name="Leo P."/>
            <person name="Venkateswaran K."/>
        </authorList>
    </citation>
    <scope>NUCLEOTIDE SEQUENCE</scope>
    <source>
        <strain evidence="1">MNA-CCFEE 5262</strain>
    </source>
</reference>
<gene>
    <name evidence="1" type="ORF">QFC20_005648</name>
</gene>
<dbReference type="EMBL" id="JASBWS010000082">
    <property type="protein sequence ID" value="KAJ9099582.1"/>
    <property type="molecule type" value="Genomic_DNA"/>
</dbReference>
<keyword evidence="2" id="KW-1185">Reference proteome</keyword>
<proteinExistence type="predicted"/>
<name>A0ACC2VL03_9TREE</name>
<protein>
    <submittedName>
        <fullName evidence="1">Uncharacterized protein</fullName>
    </submittedName>
</protein>
<comment type="caution">
    <text evidence="1">The sequence shown here is derived from an EMBL/GenBank/DDBJ whole genome shotgun (WGS) entry which is preliminary data.</text>
</comment>
<evidence type="ECO:0000313" key="2">
    <source>
        <dbReference type="Proteomes" id="UP001230649"/>
    </source>
</evidence>
<dbReference type="Proteomes" id="UP001230649">
    <property type="component" value="Unassembled WGS sequence"/>
</dbReference>
<accession>A0ACC2VL03</accession>
<organism evidence="1 2">
    <name type="scientific">Naganishia adeliensis</name>
    <dbReference type="NCBI Taxonomy" id="92952"/>
    <lineage>
        <taxon>Eukaryota</taxon>
        <taxon>Fungi</taxon>
        <taxon>Dikarya</taxon>
        <taxon>Basidiomycota</taxon>
        <taxon>Agaricomycotina</taxon>
        <taxon>Tremellomycetes</taxon>
        <taxon>Filobasidiales</taxon>
        <taxon>Filobasidiaceae</taxon>
        <taxon>Naganishia</taxon>
    </lineage>
</organism>
<sequence>MLSRVRQPVVARQILVSDIVEIDDLRKLARLVPKGPRQQEFFQPNWNDSVMSDSLKEALEPLQKELAATMPASVKSICSDTLAKAFDSHTADDLTYQKMVTVRDHLFAGLAKEAEYQEKKRRCTEGIQKSIDNINQTHPVHISVTGKPLTSRCMGFYREGQKIVIWQWLVNLKIKSGETAGKKTELSLSICSAVTLEDQVSRAVGEDNSDQSLGFGSERDIAATGLTRDYTGIEGLPTSISLSAPKTQRSFHAIPSDLDGSRSLLNLNSSLNRFKARNIELQHPFRDQSIHSGEGDNTVAKALGSWPPGYSAGRRLRRVRVSPGGNDEGNLNALGKTSRTKSLADDETDVLEDGSASSSLMPTKNVRNGDPYYPQPNSYLDGLPSAKSYKDLCWGREWSQYTSAFGRPEMEDFVSSMSTRHELGRLSNRPLPRPSG</sequence>